<dbReference type="RefSeq" id="WP_101900935.1">
    <property type="nucleotide sequence ID" value="NZ_CP025491.2"/>
</dbReference>
<dbReference type="AlphaFoldDB" id="A0A2H5FPB1"/>
<protein>
    <submittedName>
        <fullName evidence="1">Uncharacterized protein</fullName>
    </submittedName>
</protein>
<accession>A0A2H5FPB1</accession>
<keyword evidence="2" id="KW-1185">Reference proteome</keyword>
<dbReference type="KEGG" id="lsh:CAB17_16150"/>
<reference evidence="1 2" key="1">
    <citation type="submission" date="2017-12" db="EMBL/GenBank/DDBJ databases">
        <title>Legionella sainthelensi LA01-117, whole genome sequence of a clinical isolate from New Zealand.</title>
        <authorList>
            <person name="Cree S.L."/>
            <person name="Slow S."/>
            <person name="Kennedy M.A."/>
            <person name="Murdoch D.R."/>
            <person name="Biggs P.J."/>
            <person name="Anderson T."/>
        </authorList>
    </citation>
    <scope>NUCLEOTIDE SEQUENCE [LARGE SCALE GENOMIC DNA]</scope>
    <source>
        <strain evidence="1 2">LA01-117</strain>
    </source>
</reference>
<evidence type="ECO:0000313" key="2">
    <source>
        <dbReference type="Proteomes" id="UP000234343"/>
    </source>
</evidence>
<proteinExistence type="predicted"/>
<dbReference type="EMBL" id="CP025491">
    <property type="protein sequence ID" value="AUH73414.1"/>
    <property type="molecule type" value="Genomic_DNA"/>
</dbReference>
<dbReference type="Proteomes" id="UP000234343">
    <property type="component" value="Chromosome"/>
</dbReference>
<sequence length="372" mass="43383">MGKFLDRFSKKIVATDKNYKRNLYQTYLTATEWRNVEMSEEYAAFLQKDKPFYRYPFFNQIYVFWKVFFQSYGAARKHHGHLDLIFSEYMLMNLFIGINSTIEFALKGLASLFLWPFLPSENKTEFQKHVGALFQDYAEFIHHTPFYNYSYFSRLGQLFSNFWHSKDKSFVDVISLIGVTLDFLAHGIVSAPVGIWYNQEDNKAPETIDILVKTSTDEDIDEETLSEVLRKKVTAINGVSVVTENDQEQLFTRTNPEKHRTYAYAHLRIPRYELFQAAVEQLVASGIKVREVAGQQHIQFKCLVQGENPEQLKERTSKLAALQDCTKLFSYQNGVDQGITFFSLDVPTKHLKETVEEIQKTEGVRIKLMHDF</sequence>
<name>A0A2H5FPB1_9GAMM</name>
<gene>
    <name evidence="1" type="ORF">CAB17_16150</name>
</gene>
<organism evidence="1 2">
    <name type="scientific">Legionella sainthelensi</name>
    <dbReference type="NCBI Taxonomy" id="28087"/>
    <lineage>
        <taxon>Bacteria</taxon>
        <taxon>Pseudomonadati</taxon>
        <taxon>Pseudomonadota</taxon>
        <taxon>Gammaproteobacteria</taxon>
        <taxon>Legionellales</taxon>
        <taxon>Legionellaceae</taxon>
        <taxon>Legionella</taxon>
    </lineage>
</organism>
<evidence type="ECO:0000313" key="1">
    <source>
        <dbReference type="EMBL" id="AUH73414.1"/>
    </source>
</evidence>